<reference evidence="2 3" key="1">
    <citation type="submission" date="2018-04" db="EMBL/GenBank/DDBJ databases">
        <title>Genomic Encyclopedia of Archaeal and Bacterial Type Strains, Phase II (KMG-II): from individual species to whole genera.</title>
        <authorList>
            <person name="Goeker M."/>
        </authorList>
    </citation>
    <scope>NUCLEOTIDE SEQUENCE [LARGE SCALE GENOMIC DNA]</scope>
    <source>
        <strain evidence="2 3">DSM 5822</strain>
    </source>
</reference>
<keyword evidence="3" id="KW-1185">Reference proteome</keyword>
<accession>A0A2T5ITL9</accession>
<dbReference type="PANTHER" id="PTHR43173">
    <property type="entry name" value="ABC1 FAMILY PROTEIN"/>
    <property type="match status" value="1"/>
</dbReference>
<dbReference type="Pfam" id="PF03109">
    <property type="entry name" value="ABC1"/>
    <property type="match status" value="1"/>
</dbReference>
<protein>
    <submittedName>
        <fullName evidence="2">Putative unusual protein kinase regulating ubiquinone biosynthesis (AarF/ABC1/UbiB family)</fullName>
    </submittedName>
</protein>
<dbReference type="InterPro" id="IPR004147">
    <property type="entry name" value="ABC1_dom"/>
</dbReference>
<dbReference type="AlphaFoldDB" id="A0A2T5ITL9"/>
<keyword evidence="2" id="KW-0830">Ubiquinone</keyword>
<dbReference type="RefSeq" id="WP_107866833.1">
    <property type="nucleotide sequence ID" value="NZ_QAON01000020.1"/>
</dbReference>
<dbReference type="InterPro" id="IPR011009">
    <property type="entry name" value="Kinase-like_dom_sf"/>
</dbReference>
<dbReference type="EMBL" id="QAON01000020">
    <property type="protein sequence ID" value="PTQ87226.1"/>
    <property type="molecule type" value="Genomic_DNA"/>
</dbReference>
<comment type="caution">
    <text evidence="2">The sequence shown here is derived from an EMBL/GenBank/DDBJ whole genome shotgun (WGS) entry which is preliminary data.</text>
</comment>
<dbReference type="GO" id="GO:0016301">
    <property type="term" value="F:kinase activity"/>
    <property type="evidence" value="ECO:0007669"/>
    <property type="project" value="UniProtKB-KW"/>
</dbReference>
<dbReference type="OrthoDB" id="9795390at2"/>
<evidence type="ECO:0000259" key="1">
    <source>
        <dbReference type="Pfam" id="PF03109"/>
    </source>
</evidence>
<evidence type="ECO:0000313" key="2">
    <source>
        <dbReference type="EMBL" id="PTQ87226.1"/>
    </source>
</evidence>
<evidence type="ECO:0000313" key="3">
    <source>
        <dbReference type="Proteomes" id="UP000244223"/>
    </source>
</evidence>
<dbReference type="InterPro" id="IPR051130">
    <property type="entry name" value="Mito_struct-func_regulator"/>
</dbReference>
<dbReference type="PANTHER" id="PTHR43173:SF22">
    <property type="entry name" value="OS07G0227800 PROTEIN"/>
    <property type="match status" value="1"/>
</dbReference>
<feature type="domain" description="ABC1 atypical kinase-like" evidence="1">
    <location>
        <begin position="81"/>
        <end position="324"/>
    </location>
</feature>
<keyword evidence="2" id="KW-0418">Kinase</keyword>
<proteinExistence type="predicted"/>
<name>A0A2T5ITL9_9GAMM</name>
<dbReference type="SUPFAM" id="SSF56112">
    <property type="entry name" value="Protein kinase-like (PK-like)"/>
    <property type="match status" value="1"/>
</dbReference>
<dbReference type="Proteomes" id="UP000244223">
    <property type="component" value="Unassembled WGS sequence"/>
</dbReference>
<dbReference type="CDD" id="cd05121">
    <property type="entry name" value="ABC1_ADCK3-like"/>
    <property type="match status" value="1"/>
</dbReference>
<sequence>MNRYATFANALKGIVRIGETSAVLATTGMSWLRGNRPPTPRLVRQTFERLGATYVKLGQFVASSPSLFPADYVNEFQYCLDKTPVLPFKYIRRVLEQELKQPIDQIFASIDETPLASASIAQVHAATLVTGESVVIKVQKPDVENILLTDLNFIYWATRIFERLFPKIKFASLSAIVSEIQECMMEEVDFYKEAENIKQFNEFLKATSNPLAIAPQVYPQASSLRVLTMERFYGVPLTDLETIKKYAKDPANTLVGAMNTWFSSLMFCESFHADLHAGNLMVLTDGRIGFIDFGIVGRIKPDTWTATMAFMESIGTGDFEKMADAMMRIGMTSQKVNIDDLAKDLEVIYQAFTVVDPASVLNGSVNDNEINQLMLEIVAVGEKHGIRFPRAFALLFKQILYFDRYIKILAPDMELFNDDRLQLFGQLEQTAKAKPKPRTLH</sequence>
<organism evidence="2 3">
    <name type="scientific">Agitococcus lubricus</name>
    <dbReference type="NCBI Taxonomy" id="1077255"/>
    <lineage>
        <taxon>Bacteria</taxon>
        <taxon>Pseudomonadati</taxon>
        <taxon>Pseudomonadota</taxon>
        <taxon>Gammaproteobacteria</taxon>
        <taxon>Moraxellales</taxon>
        <taxon>Moraxellaceae</taxon>
        <taxon>Agitococcus</taxon>
    </lineage>
</organism>
<gene>
    <name evidence="2" type="ORF">C8N29_12032</name>
</gene>
<keyword evidence="2" id="KW-0808">Transferase</keyword>